<dbReference type="InterPro" id="IPR044492">
    <property type="entry name" value="P_typ_ATPase_HD_dom"/>
</dbReference>
<feature type="transmembrane region" description="Helical" evidence="6">
    <location>
        <begin position="714"/>
        <end position="733"/>
    </location>
</feature>
<dbReference type="SFLD" id="SFLDG00002">
    <property type="entry name" value="C1.7:_P-type_atpase_like"/>
    <property type="match status" value="1"/>
</dbReference>
<feature type="transmembrane region" description="Helical" evidence="6">
    <location>
        <begin position="921"/>
        <end position="940"/>
    </location>
</feature>
<feature type="transmembrane region" description="Helical" evidence="6">
    <location>
        <begin position="829"/>
        <end position="853"/>
    </location>
</feature>
<feature type="transmembrane region" description="Helical" evidence="6">
    <location>
        <begin position="46"/>
        <end position="66"/>
    </location>
</feature>
<dbReference type="Gene3D" id="3.40.1110.10">
    <property type="entry name" value="Calcium-transporting ATPase, cytoplasmic domain N"/>
    <property type="match status" value="1"/>
</dbReference>
<dbReference type="InterPro" id="IPR001757">
    <property type="entry name" value="P_typ_ATPase"/>
</dbReference>
<comment type="subcellular location">
    <subcellularLocation>
        <location evidence="1">Cell membrane</location>
        <topology evidence="1">Multi-pass membrane protein</topology>
    </subcellularLocation>
</comment>
<evidence type="ECO:0000313" key="9">
    <source>
        <dbReference type="Proteomes" id="UP000678243"/>
    </source>
</evidence>
<gene>
    <name evidence="8" type="ORF">KE274_13535</name>
</gene>
<dbReference type="InterPro" id="IPR018303">
    <property type="entry name" value="ATPase_P-typ_P_site"/>
</dbReference>
<comment type="caution">
    <text evidence="8">The sequence shown here is derived from an EMBL/GenBank/DDBJ whole genome shotgun (WGS) entry which is preliminary data.</text>
</comment>
<feature type="transmembrane region" description="Helical" evidence="6">
    <location>
        <begin position="865"/>
        <end position="884"/>
    </location>
</feature>
<proteinExistence type="predicted"/>
<evidence type="ECO:0000256" key="6">
    <source>
        <dbReference type="SAM" id="Phobius"/>
    </source>
</evidence>
<feature type="transmembrane region" description="Helical" evidence="6">
    <location>
        <begin position="683"/>
        <end position="702"/>
    </location>
</feature>
<dbReference type="PANTHER" id="PTHR42861">
    <property type="entry name" value="CALCIUM-TRANSPORTING ATPASE"/>
    <property type="match status" value="1"/>
</dbReference>
<organism evidence="8 9">
    <name type="scientific">Microbacterium paraoxydans</name>
    <dbReference type="NCBI Taxonomy" id="199592"/>
    <lineage>
        <taxon>Bacteria</taxon>
        <taxon>Bacillati</taxon>
        <taxon>Actinomycetota</taxon>
        <taxon>Actinomycetes</taxon>
        <taxon>Micrococcales</taxon>
        <taxon>Microbacteriaceae</taxon>
        <taxon>Microbacterium</taxon>
    </lineage>
</organism>
<keyword evidence="2 6" id="KW-0812">Transmembrane</keyword>
<feature type="transmembrane region" description="Helical" evidence="6">
    <location>
        <begin position="773"/>
        <end position="795"/>
    </location>
</feature>
<dbReference type="EMBL" id="JAGTUK010000003">
    <property type="protein sequence ID" value="MBS0025125.1"/>
    <property type="molecule type" value="Genomic_DNA"/>
</dbReference>
<dbReference type="InterPro" id="IPR036412">
    <property type="entry name" value="HAD-like_sf"/>
</dbReference>
<dbReference type="SUPFAM" id="SSF81665">
    <property type="entry name" value="Calcium ATPase, transmembrane domain M"/>
    <property type="match status" value="1"/>
</dbReference>
<feature type="transmembrane region" description="Helical" evidence="6">
    <location>
        <begin position="219"/>
        <end position="241"/>
    </location>
</feature>
<dbReference type="InterPro" id="IPR023298">
    <property type="entry name" value="ATPase_P-typ_TM_dom_sf"/>
</dbReference>
<evidence type="ECO:0000313" key="8">
    <source>
        <dbReference type="EMBL" id="MBS0025125.1"/>
    </source>
</evidence>
<feature type="transmembrane region" description="Helical" evidence="6">
    <location>
        <begin position="740"/>
        <end position="761"/>
    </location>
</feature>
<protein>
    <submittedName>
        <fullName evidence="8">HAD-IC family P-type ATPase</fullName>
    </submittedName>
</protein>
<dbReference type="PRINTS" id="PR00120">
    <property type="entry name" value="HATPASE"/>
</dbReference>
<dbReference type="InterPro" id="IPR023299">
    <property type="entry name" value="ATPase_P-typ_cyto_dom_N"/>
</dbReference>
<keyword evidence="3" id="KW-1278">Translocase</keyword>
<dbReference type="NCBIfam" id="TIGR01494">
    <property type="entry name" value="ATPase_P-type"/>
    <property type="match status" value="1"/>
</dbReference>
<dbReference type="Gene3D" id="1.20.1110.10">
    <property type="entry name" value="Calcium-transporting ATPase, transmembrane domain"/>
    <property type="match status" value="1"/>
</dbReference>
<feature type="transmembrane region" description="Helical" evidence="6">
    <location>
        <begin position="627"/>
        <end position="646"/>
    </location>
</feature>
<dbReference type="PRINTS" id="PR00119">
    <property type="entry name" value="CATATPASE"/>
</dbReference>
<evidence type="ECO:0000256" key="5">
    <source>
        <dbReference type="ARBA" id="ARBA00023136"/>
    </source>
</evidence>
<feature type="transmembrane region" description="Helical" evidence="6">
    <location>
        <begin position="261"/>
        <end position="283"/>
    </location>
</feature>
<accession>A0ABS5IQE9</accession>
<name>A0ABS5IQE9_9MICO</name>
<dbReference type="Pfam" id="PF00122">
    <property type="entry name" value="E1-E2_ATPase"/>
    <property type="match status" value="1"/>
</dbReference>
<sequence length="959" mass="101377">MEAVTTIPHPQADGLTGAQVAERVTAGRTNDFTADTSRSAWSIVRANVFTIFNGIVFACFFVLFAIGRWQDALFGLAAFSNAVIGCVQEFRAKAALDRLALMNAPRALVRRDGTEVEVAPSAVVIDDVLVLRAGEQVPADAVVTASRGLQIDESMLTGESDPVEKHPGDEALSGAVVVAGEGLAVATRVGADSYANRFAGEARRFSLVSSELRSSIDRVLTWVGWIIGPVGLLVLNAQILVTGGYATAFSSGSWQQAVVNTIAALTAMIPLGLVLMTSIAFAVGASRLARRNVLVNELPAVEGLARVDVVCLDKTGTLTVGDIVFDAEHTVDGAVPSRPDEVAAVLAWYAAAPDANATARSLRAGHPVQEPLTVIGDIPFSSARKWSATVFEQLHGTWVMGAPEMVFGDEATSAQTNLGRTVTRLAESGRRTLVLAHATAPLSESDIAEERLPGQLEPVRVLTFREQVRPDAAQTLEYFREQGVGVRIISGDNPRTVAVIAREVGLEVDHGFDARGLPDDDAELAELLDRQQVFGRVTPEQKKRMVTALQSHGHTVAMTGDGVNDALAIKSADIGIAMNSGSPATKAVARLVLLDGQFSHLPDVVAEGRQVIANIERVSMLFLTKTAYATTLAVVFGALILAFPFLPRQLSITDGLTIGIPAFFLALMPNASRYLPGFLRRSLSFAIPAGIVVAAGLTWYDVVARNIGVSEEQLRTGATVILAVVGIWVLAVLARPLNRFKVLVVGAMFVLLIAIFSLPLARRFFALVDPGEQLAFALTGIVVVMIVAIEVIRFIHRRLIIDPVRAGGDGTGGGGGEARDARGGRAARVLANGVAALSYGFGLLAVAFGVLVFLSRYDGTVGRTVLSLLGAAIALFGLLVLAIAAGVRRGSGLSRLLLTIVLMLAGAVSVAVLLAGDRWDWGAAVTAVVAVVLVILLWTPPVARRFGRIRDSSMGRGRP</sequence>
<dbReference type="InterPro" id="IPR023214">
    <property type="entry name" value="HAD_sf"/>
</dbReference>
<keyword evidence="5 6" id="KW-0472">Membrane</keyword>
<evidence type="ECO:0000256" key="4">
    <source>
        <dbReference type="ARBA" id="ARBA00022989"/>
    </source>
</evidence>
<feature type="transmembrane region" description="Helical" evidence="6">
    <location>
        <begin position="652"/>
        <end position="671"/>
    </location>
</feature>
<dbReference type="SFLD" id="SFLDF00027">
    <property type="entry name" value="p-type_atpase"/>
    <property type="match status" value="1"/>
</dbReference>
<reference evidence="8 9" key="1">
    <citation type="submission" date="2021-04" db="EMBL/GenBank/DDBJ databases">
        <title>Whole genome analysis of root endophytic bacterium Microbacterium paraoxydans ku-mp colonizing RP-bio226 rice variety.</title>
        <authorList>
            <person name="Ulaganathan K."/>
            <person name="Latha B."/>
        </authorList>
    </citation>
    <scope>NUCLEOTIDE SEQUENCE [LARGE SCALE GENOMIC DNA]</scope>
    <source>
        <strain evidence="9">ku-mp</strain>
    </source>
</reference>
<dbReference type="PROSITE" id="PS00154">
    <property type="entry name" value="ATPASE_E1_E2"/>
    <property type="match status" value="1"/>
</dbReference>
<dbReference type="SFLD" id="SFLDS00003">
    <property type="entry name" value="Haloacid_Dehalogenase"/>
    <property type="match status" value="1"/>
</dbReference>
<dbReference type="InterPro" id="IPR008250">
    <property type="entry name" value="ATPase_P-typ_transduc_dom_A_sf"/>
</dbReference>
<feature type="domain" description="P-type ATPase A" evidence="7">
    <location>
        <begin position="102"/>
        <end position="199"/>
    </location>
</feature>
<evidence type="ECO:0000256" key="1">
    <source>
        <dbReference type="ARBA" id="ARBA00004651"/>
    </source>
</evidence>
<dbReference type="SUPFAM" id="SSF56784">
    <property type="entry name" value="HAD-like"/>
    <property type="match status" value="1"/>
</dbReference>
<dbReference type="Gene3D" id="2.70.150.10">
    <property type="entry name" value="Calcium-transporting ATPase, cytoplasmic transduction domain A"/>
    <property type="match status" value="1"/>
</dbReference>
<dbReference type="Pfam" id="PF00702">
    <property type="entry name" value="Hydrolase"/>
    <property type="match status" value="1"/>
</dbReference>
<evidence type="ECO:0000256" key="2">
    <source>
        <dbReference type="ARBA" id="ARBA00022692"/>
    </source>
</evidence>
<keyword evidence="4 6" id="KW-1133">Transmembrane helix</keyword>
<dbReference type="InterPro" id="IPR059000">
    <property type="entry name" value="ATPase_P-type_domA"/>
</dbReference>
<evidence type="ECO:0000256" key="3">
    <source>
        <dbReference type="ARBA" id="ARBA00022967"/>
    </source>
</evidence>
<dbReference type="SUPFAM" id="SSF81653">
    <property type="entry name" value="Calcium ATPase, transduction domain A"/>
    <property type="match status" value="1"/>
</dbReference>
<feature type="transmembrane region" description="Helical" evidence="6">
    <location>
        <begin position="896"/>
        <end position="915"/>
    </location>
</feature>
<keyword evidence="9" id="KW-1185">Reference proteome</keyword>
<dbReference type="Proteomes" id="UP000678243">
    <property type="component" value="Unassembled WGS sequence"/>
</dbReference>
<dbReference type="Gene3D" id="3.40.50.1000">
    <property type="entry name" value="HAD superfamily/HAD-like"/>
    <property type="match status" value="1"/>
</dbReference>
<dbReference type="SUPFAM" id="SSF81660">
    <property type="entry name" value="Metal cation-transporting ATPase, ATP-binding domain N"/>
    <property type="match status" value="1"/>
</dbReference>
<evidence type="ECO:0000259" key="7">
    <source>
        <dbReference type="Pfam" id="PF00122"/>
    </source>
</evidence>